<dbReference type="PANTHER" id="PTHR23235">
    <property type="entry name" value="KRUEPPEL-LIKE TRANSCRIPTION FACTOR"/>
    <property type="match status" value="1"/>
</dbReference>
<dbReference type="GO" id="GO:0008270">
    <property type="term" value="F:zinc ion binding"/>
    <property type="evidence" value="ECO:0007669"/>
    <property type="project" value="UniProtKB-KW"/>
</dbReference>
<feature type="region of interest" description="Disordered" evidence="10">
    <location>
        <begin position="1"/>
        <end position="34"/>
    </location>
</feature>
<feature type="domain" description="C2H2-type" evidence="11">
    <location>
        <begin position="573"/>
        <end position="601"/>
    </location>
</feature>
<dbReference type="SUPFAM" id="SSF57667">
    <property type="entry name" value="beta-beta-alpha zinc fingers"/>
    <property type="match status" value="2"/>
</dbReference>
<dbReference type="FunFam" id="3.30.160.60:FF:001289">
    <property type="entry name" value="Zinc finger protein 574"/>
    <property type="match status" value="1"/>
</dbReference>
<evidence type="ECO:0000256" key="8">
    <source>
        <dbReference type="ARBA" id="ARBA00023242"/>
    </source>
</evidence>
<reference evidence="13" key="2">
    <citation type="submission" date="2019-11" db="UniProtKB">
        <authorList>
            <consortium name="WormBaseParasite"/>
        </authorList>
    </citation>
    <scope>IDENTIFICATION</scope>
    <source>
        <strain evidence="13">Puerto Rican</strain>
    </source>
</reference>
<feature type="compositionally biased region" description="Polar residues" evidence="10">
    <location>
        <begin position="270"/>
        <end position="282"/>
    </location>
</feature>
<keyword evidence="8" id="KW-0539">Nucleus</keyword>
<evidence type="ECO:0000256" key="3">
    <source>
        <dbReference type="ARBA" id="ARBA00022737"/>
    </source>
</evidence>
<evidence type="ECO:0000256" key="7">
    <source>
        <dbReference type="ARBA" id="ARBA00023163"/>
    </source>
</evidence>
<keyword evidence="6" id="KW-0805">Transcription regulation</keyword>
<dbReference type="WBParaSite" id="Smp_323010.1">
    <property type="protein sequence ID" value="Smp_323010.1"/>
    <property type="gene ID" value="Smp_323010"/>
</dbReference>
<feature type="compositionally biased region" description="Pro residues" evidence="10">
    <location>
        <begin position="341"/>
        <end position="351"/>
    </location>
</feature>
<evidence type="ECO:0000256" key="5">
    <source>
        <dbReference type="ARBA" id="ARBA00022833"/>
    </source>
</evidence>
<dbReference type="Gene3D" id="3.30.160.60">
    <property type="entry name" value="Classic Zinc Finger"/>
    <property type="match status" value="3"/>
</dbReference>
<comment type="subcellular location">
    <subcellularLocation>
        <location evidence="1">Nucleus</location>
    </subcellularLocation>
</comment>
<dbReference type="InterPro" id="IPR013087">
    <property type="entry name" value="Znf_C2H2_type"/>
</dbReference>
<accession>A0A5K4F5H2</accession>
<evidence type="ECO:0000313" key="13">
    <source>
        <dbReference type="WBParaSite" id="Smp_323010.1"/>
    </source>
</evidence>
<feature type="compositionally biased region" description="Polar residues" evidence="10">
    <location>
        <begin position="1"/>
        <end position="25"/>
    </location>
</feature>
<evidence type="ECO:0000256" key="10">
    <source>
        <dbReference type="SAM" id="MobiDB-lite"/>
    </source>
</evidence>
<dbReference type="STRING" id="6183.A0A5K4F5H2"/>
<keyword evidence="5" id="KW-0862">Zinc</keyword>
<keyword evidence="7" id="KW-0804">Transcription</keyword>
<dbReference type="FunFam" id="3.30.160.60:FF:000145">
    <property type="entry name" value="Zinc finger protein 574"/>
    <property type="match status" value="1"/>
</dbReference>
<evidence type="ECO:0000256" key="2">
    <source>
        <dbReference type="ARBA" id="ARBA00022723"/>
    </source>
</evidence>
<dbReference type="PROSITE" id="PS00028">
    <property type="entry name" value="ZINC_FINGER_C2H2_1"/>
    <property type="match status" value="3"/>
</dbReference>
<keyword evidence="4 9" id="KW-0863">Zinc-finger</keyword>
<dbReference type="GO" id="GO:0000978">
    <property type="term" value="F:RNA polymerase II cis-regulatory region sequence-specific DNA binding"/>
    <property type="evidence" value="ECO:0007669"/>
    <property type="project" value="TreeGrafter"/>
</dbReference>
<dbReference type="Pfam" id="PF00096">
    <property type="entry name" value="zf-C2H2"/>
    <property type="match status" value="3"/>
</dbReference>
<dbReference type="FunFam" id="3.30.160.60:FF:000303">
    <property type="entry name" value="Zinc finger protein 41"/>
    <property type="match status" value="1"/>
</dbReference>
<name>A0A5K4F5H2_SCHMA</name>
<evidence type="ECO:0000259" key="11">
    <source>
        <dbReference type="PROSITE" id="PS50157"/>
    </source>
</evidence>
<organism evidence="12 13">
    <name type="scientific">Schistosoma mansoni</name>
    <name type="common">Blood fluke</name>
    <dbReference type="NCBI Taxonomy" id="6183"/>
    <lineage>
        <taxon>Eukaryota</taxon>
        <taxon>Metazoa</taxon>
        <taxon>Spiralia</taxon>
        <taxon>Lophotrochozoa</taxon>
        <taxon>Platyhelminthes</taxon>
        <taxon>Trematoda</taxon>
        <taxon>Digenea</taxon>
        <taxon>Strigeidida</taxon>
        <taxon>Schistosomatoidea</taxon>
        <taxon>Schistosomatidae</taxon>
        <taxon>Schistosoma</taxon>
    </lineage>
</organism>
<feature type="domain" description="C2H2-type" evidence="11">
    <location>
        <begin position="545"/>
        <end position="572"/>
    </location>
</feature>
<dbReference type="InParanoid" id="A0A5K4F5H2"/>
<dbReference type="SMART" id="SM00355">
    <property type="entry name" value="ZnF_C2H2"/>
    <property type="match status" value="3"/>
</dbReference>
<dbReference type="GO" id="GO:0000981">
    <property type="term" value="F:DNA-binding transcription factor activity, RNA polymerase II-specific"/>
    <property type="evidence" value="ECO:0007669"/>
    <property type="project" value="TreeGrafter"/>
</dbReference>
<reference evidence="12" key="1">
    <citation type="journal article" date="2012" name="PLoS Negl. Trop. Dis.">
        <title>A systematically improved high quality genome and transcriptome of the human blood fluke Schistosoma mansoni.</title>
        <authorList>
            <person name="Protasio A.V."/>
            <person name="Tsai I.J."/>
            <person name="Babbage A."/>
            <person name="Nichol S."/>
            <person name="Hunt M."/>
            <person name="Aslett M.A."/>
            <person name="De Silva N."/>
            <person name="Velarde G.S."/>
            <person name="Anderson T.J."/>
            <person name="Clark R.C."/>
            <person name="Davidson C."/>
            <person name="Dillon G.P."/>
            <person name="Holroyd N.E."/>
            <person name="LoVerde P.T."/>
            <person name="Lloyd C."/>
            <person name="McQuillan J."/>
            <person name="Oliveira G."/>
            <person name="Otto T.D."/>
            <person name="Parker-Manuel S.J."/>
            <person name="Quail M.A."/>
            <person name="Wilson R.A."/>
            <person name="Zerlotini A."/>
            <person name="Dunne D.W."/>
            <person name="Berriman M."/>
        </authorList>
    </citation>
    <scope>NUCLEOTIDE SEQUENCE [LARGE SCALE GENOMIC DNA]</scope>
    <source>
        <strain evidence="12">Puerto Rican</strain>
    </source>
</reference>
<feature type="region of interest" description="Disordered" evidence="10">
    <location>
        <begin position="340"/>
        <end position="363"/>
    </location>
</feature>
<feature type="region of interest" description="Disordered" evidence="10">
    <location>
        <begin position="254"/>
        <end position="282"/>
    </location>
</feature>
<sequence length="629" mass="74015">MNEQSFTRYHLSTNSDEYQENNNDVDNGHPYDNDSFLEYQSNNSSSSSSSYVNYELQSKNCDSDEILDLRMHKNKIFDTWPSTTISSSSSFHSLFSTNMNHDNDQCKISNSVPLNNVTEMNEQKHIDALFNHHLTSSLSSLPSITTTTTTNTTKLNTFSTSLTSSLSFEKLTQTITTSDMSSMNNLIDFTTTLSKTIHTLSKYNYSKLNEKQLSNVKHSISDEFQLDKTNFLSNFPYYLYRILSISNIIPTIQQHHHHQQQQQHQERQYRNPSSSSSTYPLQNNTNISYSLLKPCIKFPNMNLINQQCTTSFQLSINFINWYHQFIQNLYQLLLKQELKPSPLPSSSPPPQQQQEQQRQIGHQQNYQTNEFDKKYPLNLNSFNLHLDKEKYNQKINHLMDNIKMDKHDTSIYMIKNEEKKCSNFQSNQDELPINSCSEKWIIFQNQSSNILSEKSDFSKLINNNNKINTKFIQNKSKLSYSINSSLSFPSSSSSPSSSLLNPFYYYKNIYHYYRNQQFINNRIKYKLQLHNNNNNKTTNLLYRLYQCPHCNKEFPRSANLNRHLRTHTGEKPYRCEYCQRGFSISSNMQRHIRNIHQRERPFICTICKRAFAQRTNLDRHKRNHWLHNS</sequence>
<dbReference type="PANTHER" id="PTHR23235:SF120">
    <property type="entry name" value="KRUPPEL-LIKE FACTOR 15"/>
    <property type="match status" value="1"/>
</dbReference>
<dbReference type="PROSITE" id="PS50157">
    <property type="entry name" value="ZINC_FINGER_C2H2_2"/>
    <property type="match status" value="3"/>
</dbReference>
<keyword evidence="3" id="KW-0677">Repeat</keyword>
<dbReference type="AlphaFoldDB" id="A0A5K4F5H2"/>
<protein>
    <submittedName>
        <fullName evidence="13">Zinc finger protein</fullName>
    </submittedName>
</protein>
<evidence type="ECO:0000256" key="4">
    <source>
        <dbReference type="ARBA" id="ARBA00022771"/>
    </source>
</evidence>
<dbReference type="Proteomes" id="UP000008854">
    <property type="component" value="Unassembled WGS sequence"/>
</dbReference>
<keyword evidence="2" id="KW-0479">Metal-binding</keyword>
<feature type="domain" description="C2H2-type" evidence="11">
    <location>
        <begin position="602"/>
        <end position="629"/>
    </location>
</feature>
<evidence type="ECO:0000256" key="6">
    <source>
        <dbReference type="ARBA" id="ARBA00023015"/>
    </source>
</evidence>
<keyword evidence="12" id="KW-1185">Reference proteome</keyword>
<evidence type="ECO:0000313" key="12">
    <source>
        <dbReference type="Proteomes" id="UP000008854"/>
    </source>
</evidence>
<dbReference type="GO" id="GO:0005634">
    <property type="term" value="C:nucleus"/>
    <property type="evidence" value="ECO:0007669"/>
    <property type="project" value="UniProtKB-SubCell"/>
</dbReference>
<dbReference type="InterPro" id="IPR036236">
    <property type="entry name" value="Znf_C2H2_sf"/>
</dbReference>
<evidence type="ECO:0000256" key="1">
    <source>
        <dbReference type="ARBA" id="ARBA00004123"/>
    </source>
</evidence>
<proteinExistence type="predicted"/>
<evidence type="ECO:0000256" key="9">
    <source>
        <dbReference type="PROSITE-ProRule" id="PRU00042"/>
    </source>
</evidence>